<dbReference type="Gene3D" id="2.40.10.10">
    <property type="entry name" value="Trypsin-like serine proteases"/>
    <property type="match status" value="1"/>
</dbReference>
<evidence type="ECO:0000313" key="5">
    <source>
        <dbReference type="EMBL" id="KGQ08236.1"/>
    </source>
</evidence>
<feature type="chain" id="PRO_5001995708" evidence="3">
    <location>
        <begin position="21"/>
        <end position="218"/>
    </location>
</feature>
<keyword evidence="1" id="KW-1015">Disulfide bond</keyword>
<proteinExistence type="predicted"/>
<dbReference type="STRING" id="1245745.A0A0A2VK45"/>
<organism evidence="5 6">
    <name type="scientific">Beauveria bassiana D1-5</name>
    <dbReference type="NCBI Taxonomy" id="1245745"/>
    <lineage>
        <taxon>Eukaryota</taxon>
        <taxon>Fungi</taxon>
        <taxon>Dikarya</taxon>
        <taxon>Ascomycota</taxon>
        <taxon>Pezizomycotina</taxon>
        <taxon>Sordariomycetes</taxon>
        <taxon>Hypocreomycetidae</taxon>
        <taxon>Hypocreales</taxon>
        <taxon>Cordycipitaceae</taxon>
        <taxon>Beauveria</taxon>
    </lineage>
</organism>
<dbReference type="eggNOG" id="KOG3627">
    <property type="taxonomic scope" value="Eukaryota"/>
</dbReference>
<dbReference type="Proteomes" id="UP000030106">
    <property type="component" value="Unassembled WGS sequence"/>
</dbReference>
<dbReference type="AlphaFoldDB" id="A0A0A2VK45"/>
<dbReference type="PROSITE" id="PS50240">
    <property type="entry name" value="TRYPSIN_DOM"/>
    <property type="match status" value="1"/>
</dbReference>
<evidence type="ECO:0000256" key="2">
    <source>
        <dbReference type="SAM" id="MobiDB-lite"/>
    </source>
</evidence>
<dbReference type="HOGENOM" id="CLU_006842_7_5_1"/>
<sequence>MQSKAAISLTVALSAFSAAAVTIDRRIVGGEDAKDGEFPSVVSITGSEEFECPIKKSDKIDYASLPADGSDAMVGSTGTVAGWGVQEADWTFAGDVAEENLAKVTLPVHAREVCDKLEPSVKGRDTVLCIGGNGKSACRYDSGGGFFDDTTGQVVGVASWGIVDKEWLMCNNAPMIYTRVGSYVSFIKQHLEGADAAANPDPAAAQNTTTPDQGPRAK</sequence>
<keyword evidence="3" id="KW-0732">Signal</keyword>
<accession>A0A0A2VK45</accession>
<dbReference type="SMART" id="SM00020">
    <property type="entry name" value="Tryp_SPc"/>
    <property type="match status" value="1"/>
</dbReference>
<reference evidence="5 6" key="1">
    <citation type="submission" date="2012-10" db="EMBL/GenBank/DDBJ databases">
        <title>Genome sequencing and analysis of entomopathogenic fungi Beauveria bassiana D1-5.</title>
        <authorList>
            <person name="Li Q."/>
            <person name="Wang L."/>
            <person name="Zhang Z."/>
            <person name="Wang Q."/>
            <person name="Ren J."/>
            <person name="Wang M."/>
            <person name="Xu W."/>
            <person name="Wang J."/>
            <person name="Lu Y."/>
            <person name="Du Q."/>
            <person name="Sun Z."/>
        </authorList>
    </citation>
    <scope>NUCLEOTIDE SEQUENCE [LARGE SCALE GENOMIC DNA]</scope>
    <source>
        <strain evidence="5 6">D1-5</strain>
    </source>
</reference>
<name>A0A0A2VK45_BEABA</name>
<dbReference type="InterPro" id="IPR043504">
    <property type="entry name" value="Peptidase_S1_PA_chymotrypsin"/>
</dbReference>
<dbReference type="InterPro" id="IPR051487">
    <property type="entry name" value="Ser/Thr_Proteases_Immune/Dev"/>
</dbReference>
<evidence type="ECO:0000256" key="1">
    <source>
        <dbReference type="ARBA" id="ARBA00023157"/>
    </source>
</evidence>
<evidence type="ECO:0000256" key="3">
    <source>
        <dbReference type="SAM" id="SignalP"/>
    </source>
</evidence>
<comment type="caution">
    <text evidence="5">The sequence shown here is derived from an EMBL/GenBank/DDBJ whole genome shotgun (WGS) entry which is preliminary data.</text>
</comment>
<dbReference type="Pfam" id="PF00089">
    <property type="entry name" value="Trypsin"/>
    <property type="match status" value="1"/>
</dbReference>
<dbReference type="GO" id="GO:0004252">
    <property type="term" value="F:serine-type endopeptidase activity"/>
    <property type="evidence" value="ECO:0007669"/>
    <property type="project" value="InterPro"/>
</dbReference>
<feature type="domain" description="Peptidase S1" evidence="4">
    <location>
        <begin position="49"/>
        <end position="192"/>
    </location>
</feature>
<feature type="region of interest" description="Disordered" evidence="2">
    <location>
        <begin position="197"/>
        <end position="218"/>
    </location>
</feature>
<dbReference type="SUPFAM" id="SSF50494">
    <property type="entry name" value="Trypsin-like serine proteases"/>
    <property type="match status" value="1"/>
</dbReference>
<protein>
    <submittedName>
        <fullName evidence="5">Mite allergen Eur m 3</fullName>
    </submittedName>
</protein>
<dbReference type="InterPro" id="IPR001254">
    <property type="entry name" value="Trypsin_dom"/>
</dbReference>
<evidence type="ECO:0000313" key="6">
    <source>
        <dbReference type="Proteomes" id="UP000030106"/>
    </source>
</evidence>
<dbReference type="EMBL" id="ANFO01000600">
    <property type="protein sequence ID" value="KGQ08236.1"/>
    <property type="molecule type" value="Genomic_DNA"/>
</dbReference>
<dbReference type="GO" id="GO:0006508">
    <property type="term" value="P:proteolysis"/>
    <property type="evidence" value="ECO:0007669"/>
    <property type="project" value="InterPro"/>
</dbReference>
<feature type="signal peptide" evidence="3">
    <location>
        <begin position="1"/>
        <end position="20"/>
    </location>
</feature>
<dbReference type="PANTHER" id="PTHR24256">
    <property type="entry name" value="TRYPTASE-RELATED"/>
    <property type="match status" value="1"/>
</dbReference>
<gene>
    <name evidence="5" type="ORF">BBAD15_g6443</name>
</gene>
<evidence type="ECO:0000259" key="4">
    <source>
        <dbReference type="PROSITE" id="PS50240"/>
    </source>
</evidence>
<dbReference type="InterPro" id="IPR009003">
    <property type="entry name" value="Peptidase_S1_PA"/>
</dbReference>